<dbReference type="EMBL" id="HF935261">
    <property type="protein sequence ID" value="CCX05561.1"/>
    <property type="molecule type" value="Genomic_DNA"/>
</dbReference>
<gene>
    <name evidence="2" type="ORF">PCON_05148</name>
</gene>
<evidence type="ECO:0000313" key="2">
    <source>
        <dbReference type="EMBL" id="CCX05561.1"/>
    </source>
</evidence>
<keyword evidence="3" id="KW-1185">Reference proteome</keyword>
<accession>U4KWL3</accession>
<feature type="region of interest" description="Disordered" evidence="1">
    <location>
        <begin position="1"/>
        <end position="35"/>
    </location>
</feature>
<organism evidence="2 3">
    <name type="scientific">Pyronema omphalodes (strain CBS 100304)</name>
    <name type="common">Pyronema confluens</name>
    <dbReference type="NCBI Taxonomy" id="1076935"/>
    <lineage>
        <taxon>Eukaryota</taxon>
        <taxon>Fungi</taxon>
        <taxon>Dikarya</taxon>
        <taxon>Ascomycota</taxon>
        <taxon>Pezizomycotina</taxon>
        <taxon>Pezizomycetes</taxon>
        <taxon>Pezizales</taxon>
        <taxon>Pyronemataceae</taxon>
        <taxon>Pyronema</taxon>
    </lineage>
</organism>
<sequence length="35" mass="4268">MVTRKRAGKKEQEQKQRYKSYNGKQGKCRIEYPHI</sequence>
<protein>
    <submittedName>
        <fullName evidence="2">Uncharacterized protein</fullName>
    </submittedName>
</protein>
<reference evidence="2 3" key="1">
    <citation type="journal article" date="2013" name="PLoS Genet.">
        <title>The genome and development-dependent transcriptomes of Pyronema confluens: a window into fungal evolution.</title>
        <authorList>
            <person name="Traeger S."/>
            <person name="Altegoer F."/>
            <person name="Freitag M."/>
            <person name="Gabaldon T."/>
            <person name="Kempken F."/>
            <person name="Kumar A."/>
            <person name="Marcet-Houben M."/>
            <person name="Poggeler S."/>
            <person name="Stajich J.E."/>
            <person name="Nowrousian M."/>
        </authorList>
    </citation>
    <scope>NUCLEOTIDE SEQUENCE [LARGE SCALE GENOMIC DNA]</scope>
    <source>
        <strain evidence="3">CBS 100304</strain>
        <tissue evidence="2">Vegetative mycelium</tissue>
    </source>
</reference>
<evidence type="ECO:0000256" key="1">
    <source>
        <dbReference type="SAM" id="MobiDB-lite"/>
    </source>
</evidence>
<evidence type="ECO:0000313" key="3">
    <source>
        <dbReference type="Proteomes" id="UP000018144"/>
    </source>
</evidence>
<name>U4KWL3_PYROM</name>
<dbReference type="AlphaFoldDB" id="U4KWL3"/>
<proteinExistence type="predicted"/>
<dbReference type="Proteomes" id="UP000018144">
    <property type="component" value="Unassembled WGS sequence"/>
</dbReference>